<evidence type="ECO:0000313" key="2">
    <source>
        <dbReference type="EMBL" id="CAG7719054.1"/>
    </source>
</evidence>
<proteinExistence type="predicted"/>
<name>A0A8J2JQ50_9HEXA</name>
<organism evidence="2 3">
    <name type="scientific">Allacma fusca</name>
    <dbReference type="NCBI Taxonomy" id="39272"/>
    <lineage>
        <taxon>Eukaryota</taxon>
        <taxon>Metazoa</taxon>
        <taxon>Ecdysozoa</taxon>
        <taxon>Arthropoda</taxon>
        <taxon>Hexapoda</taxon>
        <taxon>Collembola</taxon>
        <taxon>Symphypleona</taxon>
        <taxon>Sminthuridae</taxon>
        <taxon>Allacma</taxon>
    </lineage>
</organism>
<protein>
    <submittedName>
        <fullName evidence="2">Uncharacterized protein</fullName>
    </submittedName>
</protein>
<dbReference type="EMBL" id="CAJVCH010058217">
    <property type="protein sequence ID" value="CAG7719054.1"/>
    <property type="molecule type" value="Genomic_DNA"/>
</dbReference>
<dbReference type="Proteomes" id="UP000708208">
    <property type="component" value="Unassembled WGS sequence"/>
</dbReference>
<evidence type="ECO:0000313" key="3">
    <source>
        <dbReference type="Proteomes" id="UP000708208"/>
    </source>
</evidence>
<gene>
    <name evidence="2" type="ORF">AFUS01_LOCUS8396</name>
</gene>
<keyword evidence="3" id="KW-1185">Reference proteome</keyword>
<evidence type="ECO:0000256" key="1">
    <source>
        <dbReference type="SAM" id="MobiDB-lite"/>
    </source>
</evidence>
<accession>A0A8J2JQ50</accession>
<dbReference type="AlphaFoldDB" id="A0A8J2JQ50"/>
<sequence length="89" mass="9589">MMQLISQPMISCQDPPANLDDLQGSDDQVSRQSAANNTELKPNSSMSGPVVEMILSNPMRILNQKADAGTLPFLRQGLTITGSVKLGFK</sequence>
<feature type="region of interest" description="Disordered" evidence="1">
    <location>
        <begin position="1"/>
        <end position="49"/>
    </location>
</feature>
<feature type="compositionally biased region" description="Polar residues" evidence="1">
    <location>
        <begin position="25"/>
        <end position="47"/>
    </location>
</feature>
<comment type="caution">
    <text evidence="2">The sequence shown here is derived from an EMBL/GenBank/DDBJ whole genome shotgun (WGS) entry which is preliminary data.</text>
</comment>
<reference evidence="2" key="1">
    <citation type="submission" date="2021-06" db="EMBL/GenBank/DDBJ databases">
        <authorList>
            <person name="Hodson N. C."/>
            <person name="Mongue J. A."/>
            <person name="Jaron S. K."/>
        </authorList>
    </citation>
    <scope>NUCLEOTIDE SEQUENCE</scope>
</reference>
<feature type="compositionally biased region" description="Polar residues" evidence="1">
    <location>
        <begin position="1"/>
        <end position="10"/>
    </location>
</feature>